<proteinExistence type="predicted"/>
<dbReference type="AlphaFoldDB" id="A0A146JX23"/>
<name>A0A146JX23_9EUKA</name>
<reference evidence="1" key="1">
    <citation type="submission" date="2015-07" db="EMBL/GenBank/DDBJ databases">
        <title>Adaptation to a free-living lifestyle via gene acquisitions in the diplomonad Trepomonas sp. PC1.</title>
        <authorList>
            <person name="Xu F."/>
            <person name="Jerlstrom-Hultqvist J."/>
            <person name="Kolisko M."/>
            <person name="Simpson A.G.B."/>
            <person name="Roger A.J."/>
            <person name="Svard S.G."/>
            <person name="Andersson J.O."/>
        </authorList>
    </citation>
    <scope>NUCLEOTIDE SEQUENCE</scope>
    <source>
        <strain evidence="1">PC1</strain>
    </source>
</reference>
<organism evidence="1">
    <name type="scientific">Trepomonas sp. PC1</name>
    <dbReference type="NCBI Taxonomy" id="1076344"/>
    <lineage>
        <taxon>Eukaryota</taxon>
        <taxon>Metamonada</taxon>
        <taxon>Diplomonadida</taxon>
        <taxon>Hexamitidae</taxon>
        <taxon>Hexamitinae</taxon>
        <taxon>Trepomonas</taxon>
    </lineage>
</organism>
<evidence type="ECO:0000313" key="1">
    <source>
        <dbReference type="EMBL" id="JAP89017.1"/>
    </source>
</evidence>
<sequence length="340" mass="40326">SIKVTEQEIHDYLKDSDIFEKLQKLNLAKQKFNAQTQKIIQNKLNFVSLEQITQLPKNTLGENSIIYKDFVQKIAENQDQVKSDIFLFTVQTLQLMALQNFYPTNEILENVFLQKVTQDNQEKLQIQLKFQMLNQVQPTQSLQLFAEEMGQKDYFNQAKRFKDTLLSQVFKVKNKPKSKNQPQIQQIINFQQYSGKYVSIRNNEVCSCEELLIYNQHQFQQKDSWMFFKVISLFANQKQMVADVRVIPHWFDEYVRLEQPSQIPDALKTLIETDPGQVRTILQLVLGIRQDMSPRFTHKETQFEIQFKNQPTWIKHKIIGMLQAQKSENEIQNWVNKQKK</sequence>
<feature type="non-terminal residue" evidence="1">
    <location>
        <position position="1"/>
    </location>
</feature>
<dbReference type="EMBL" id="GDID01007589">
    <property type="protein sequence ID" value="JAP89017.1"/>
    <property type="molecule type" value="Transcribed_RNA"/>
</dbReference>
<gene>
    <name evidence="1" type="ORF">TPC1_31488</name>
</gene>
<accession>A0A146JX23</accession>
<protein>
    <submittedName>
        <fullName evidence="1">Uncharacterized protein</fullName>
    </submittedName>
</protein>